<sequence>MESPFFDFVIVGGGIAGVVCAETLCQLIRPSIYSGLISCCSSAPALTNCSKGSPNNFDGEKMRYQHSVCLISASASIKAAINIRRVTCLLESFDVAELDKDLWSSAYEGSLTVIHDLLQRIE</sequence>
<proteinExistence type="predicted"/>
<evidence type="ECO:0000313" key="1">
    <source>
        <dbReference type="EMBL" id="VEL25043.1"/>
    </source>
</evidence>
<accession>A0A3S5BI28</accession>
<keyword evidence="2" id="KW-1185">Reference proteome</keyword>
<dbReference type="Proteomes" id="UP000784294">
    <property type="component" value="Unassembled WGS sequence"/>
</dbReference>
<name>A0A3S5BI28_9PLAT</name>
<dbReference type="EMBL" id="CAAALY010071346">
    <property type="protein sequence ID" value="VEL25043.1"/>
    <property type="molecule type" value="Genomic_DNA"/>
</dbReference>
<dbReference type="SUPFAM" id="SSF51971">
    <property type="entry name" value="Nucleotide-binding domain"/>
    <property type="match status" value="1"/>
</dbReference>
<protein>
    <submittedName>
        <fullName evidence="1">Uncharacterized protein</fullName>
    </submittedName>
</protein>
<evidence type="ECO:0000313" key="2">
    <source>
        <dbReference type="Proteomes" id="UP000784294"/>
    </source>
</evidence>
<dbReference type="OrthoDB" id="6266969at2759"/>
<gene>
    <name evidence="1" type="ORF">PXEA_LOCUS18483</name>
</gene>
<organism evidence="1 2">
    <name type="scientific">Protopolystoma xenopodis</name>
    <dbReference type="NCBI Taxonomy" id="117903"/>
    <lineage>
        <taxon>Eukaryota</taxon>
        <taxon>Metazoa</taxon>
        <taxon>Spiralia</taxon>
        <taxon>Lophotrochozoa</taxon>
        <taxon>Platyhelminthes</taxon>
        <taxon>Monogenea</taxon>
        <taxon>Polyopisthocotylea</taxon>
        <taxon>Polystomatidea</taxon>
        <taxon>Polystomatidae</taxon>
        <taxon>Protopolystoma</taxon>
    </lineage>
</organism>
<comment type="caution">
    <text evidence="1">The sequence shown here is derived from an EMBL/GenBank/DDBJ whole genome shotgun (WGS) entry which is preliminary data.</text>
</comment>
<reference evidence="1" key="1">
    <citation type="submission" date="2018-11" db="EMBL/GenBank/DDBJ databases">
        <authorList>
            <consortium name="Pathogen Informatics"/>
        </authorList>
    </citation>
    <scope>NUCLEOTIDE SEQUENCE</scope>
</reference>
<dbReference type="AlphaFoldDB" id="A0A3S5BI28"/>